<dbReference type="NCBIfam" id="TIGR02690">
    <property type="entry name" value="resist_ArsH"/>
    <property type="match status" value="1"/>
</dbReference>
<dbReference type="PANTHER" id="PTHR43590">
    <property type="entry name" value="ARSENIC RESISTANCE PROTEIN ARSH (AFU_ORTHOLOGUE AFUA_5G15030)"/>
    <property type="match status" value="1"/>
</dbReference>
<dbReference type="AlphaFoldDB" id="R7Z2F6"/>
<evidence type="ECO:0000256" key="7">
    <source>
        <dbReference type="ARBA" id="ARBA00023002"/>
    </source>
</evidence>
<keyword evidence="10" id="KW-1185">Reference proteome</keyword>
<evidence type="ECO:0000256" key="6">
    <source>
        <dbReference type="ARBA" id="ARBA00022857"/>
    </source>
</evidence>
<gene>
    <name evidence="9" type="ORF">W97_07536</name>
</gene>
<keyword evidence="7" id="KW-0560">Oxidoreductase</keyword>
<dbReference type="HOGENOM" id="CLU_055322_0_0_1"/>
<organism evidence="9 10">
    <name type="scientific">Coniosporium apollinis (strain CBS 100218)</name>
    <name type="common">Rock-inhabiting black yeast</name>
    <dbReference type="NCBI Taxonomy" id="1168221"/>
    <lineage>
        <taxon>Eukaryota</taxon>
        <taxon>Fungi</taxon>
        <taxon>Dikarya</taxon>
        <taxon>Ascomycota</taxon>
        <taxon>Pezizomycotina</taxon>
        <taxon>Dothideomycetes</taxon>
        <taxon>Dothideomycetes incertae sedis</taxon>
        <taxon>Coniosporium</taxon>
    </lineage>
</organism>
<dbReference type="Proteomes" id="UP000016924">
    <property type="component" value="Unassembled WGS sequence"/>
</dbReference>
<evidence type="ECO:0000313" key="9">
    <source>
        <dbReference type="EMBL" id="EON68278.1"/>
    </source>
</evidence>
<dbReference type="Pfam" id="PF03358">
    <property type="entry name" value="FMN_red"/>
    <property type="match status" value="1"/>
</dbReference>
<dbReference type="OrthoDB" id="8300214at2759"/>
<dbReference type="GO" id="GO:0016655">
    <property type="term" value="F:oxidoreductase activity, acting on NAD(P)H, quinone or similar compound as acceptor"/>
    <property type="evidence" value="ECO:0007669"/>
    <property type="project" value="TreeGrafter"/>
</dbReference>
<feature type="domain" description="NADPH-dependent FMN reductase-like" evidence="8">
    <location>
        <begin position="94"/>
        <end position="237"/>
    </location>
</feature>
<proteinExistence type="predicted"/>
<keyword evidence="3" id="KW-0285">Flavoprotein</keyword>
<evidence type="ECO:0000256" key="4">
    <source>
        <dbReference type="ARBA" id="ARBA00022643"/>
    </source>
</evidence>
<evidence type="ECO:0000313" key="10">
    <source>
        <dbReference type="Proteomes" id="UP000016924"/>
    </source>
</evidence>
<protein>
    <submittedName>
        <fullName evidence="9">Arsenic resistance protein ArsH</fullName>
    </submittedName>
</protein>
<evidence type="ECO:0000256" key="2">
    <source>
        <dbReference type="ARBA" id="ARBA00011881"/>
    </source>
</evidence>
<dbReference type="FunFam" id="3.40.50.360:FF:000027">
    <property type="entry name" value="Arsenical resistance protein ArsH"/>
    <property type="match status" value="1"/>
</dbReference>
<evidence type="ECO:0000256" key="5">
    <source>
        <dbReference type="ARBA" id="ARBA00022741"/>
    </source>
</evidence>
<evidence type="ECO:0000256" key="3">
    <source>
        <dbReference type="ARBA" id="ARBA00022630"/>
    </source>
</evidence>
<dbReference type="InterPro" id="IPR029039">
    <property type="entry name" value="Flavoprotein-like_sf"/>
</dbReference>
<dbReference type="SUPFAM" id="SSF52218">
    <property type="entry name" value="Flavoproteins"/>
    <property type="match status" value="1"/>
</dbReference>
<keyword evidence="5" id="KW-0547">Nucleotide-binding</keyword>
<name>R7Z2F6_CONA1</name>
<comment type="subunit">
    <text evidence="2">Homotetramer.</text>
</comment>
<accession>R7Z2F6</accession>
<keyword evidence="4" id="KW-0288">FMN</keyword>
<sequence>MTAAENSGSVVPSGDLNNTQAARAFVKIAPDLKYLKRTLAIPPSEDAKDVRKAYRPFLLDDEISSNDWVSKLELSTAMKMVEQELKSTEGDRLKVLVLYGSMRARSYSRLVAYEAARILFRLGCDVRVFDPTGLPVKDDVHHAHPKVQELRNLSKWSDGHVWVSPEQHGNLTAVFKNQIDWIPLSTGSVRPTQGRTLAIAQVSGGSQSFNTVNSLRMLGRWMRMFTIPNQSSIPKAYTQFTNETAEEGGSRLMPSDNRDRLVDCMEEFVKYTIIMRPHFHLFEDRFSERIKRKALVDG</sequence>
<dbReference type="EMBL" id="JH767594">
    <property type="protein sequence ID" value="EON68278.1"/>
    <property type="molecule type" value="Genomic_DNA"/>
</dbReference>
<dbReference type="InterPro" id="IPR005025">
    <property type="entry name" value="FMN_Rdtase-like_dom"/>
</dbReference>
<dbReference type="eggNOG" id="ENOG502QQY8">
    <property type="taxonomic scope" value="Eukaryota"/>
</dbReference>
<keyword evidence="6" id="KW-0521">NADP</keyword>
<dbReference type="PANTHER" id="PTHR43590:SF1">
    <property type="entry name" value="ARSENIC RESISTANCE PROTEIN ARSH (AFU_ORTHOLOGUE AFUA_5G15030)"/>
    <property type="match status" value="1"/>
</dbReference>
<dbReference type="STRING" id="1168221.R7Z2F6"/>
<dbReference type="RefSeq" id="XP_007783595.1">
    <property type="nucleotide sequence ID" value="XM_007785405.1"/>
</dbReference>
<dbReference type="GeneID" id="19904847"/>
<dbReference type="Gene3D" id="3.40.50.360">
    <property type="match status" value="1"/>
</dbReference>
<comment type="cofactor">
    <cofactor evidence="1">
        <name>FMN</name>
        <dbReference type="ChEBI" id="CHEBI:58210"/>
    </cofactor>
</comment>
<reference evidence="10" key="1">
    <citation type="submission" date="2012-06" db="EMBL/GenBank/DDBJ databases">
        <title>The genome sequence of Coniosporium apollinis CBS 100218.</title>
        <authorList>
            <consortium name="The Broad Institute Genome Sequencing Platform"/>
            <person name="Cuomo C."/>
            <person name="Gorbushina A."/>
            <person name="Noack S."/>
            <person name="Walker B."/>
            <person name="Young S.K."/>
            <person name="Zeng Q."/>
            <person name="Gargeya S."/>
            <person name="Fitzgerald M."/>
            <person name="Haas B."/>
            <person name="Abouelleil A."/>
            <person name="Alvarado L."/>
            <person name="Arachchi H.M."/>
            <person name="Berlin A.M."/>
            <person name="Chapman S.B."/>
            <person name="Goldberg J."/>
            <person name="Griggs A."/>
            <person name="Gujja S."/>
            <person name="Hansen M."/>
            <person name="Howarth C."/>
            <person name="Imamovic A."/>
            <person name="Larimer J."/>
            <person name="McCowan C."/>
            <person name="Montmayeur A."/>
            <person name="Murphy C."/>
            <person name="Neiman D."/>
            <person name="Pearson M."/>
            <person name="Priest M."/>
            <person name="Roberts A."/>
            <person name="Saif S."/>
            <person name="Shea T."/>
            <person name="Sisk P."/>
            <person name="Sykes S."/>
            <person name="Wortman J."/>
            <person name="Nusbaum C."/>
            <person name="Birren B."/>
        </authorList>
    </citation>
    <scope>NUCLEOTIDE SEQUENCE [LARGE SCALE GENOMIC DNA]</scope>
    <source>
        <strain evidence="10">CBS 100218</strain>
    </source>
</reference>
<dbReference type="OMA" id="NNSHAGR"/>
<evidence type="ECO:0000259" key="8">
    <source>
        <dbReference type="Pfam" id="PF03358"/>
    </source>
</evidence>
<dbReference type="GO" id="GO:0000166">
    <property type="term" value="F:nucleotide binding"/>
    <property type="evidence" value="ECO:0007669"/>
    <property type="project" value="UniProtKB-KW"/>
</dbReference>
<dbReference type="InterPro" id="IPR014063">
    <property type="entry name" value="Arsenate-R_ArsH"/>
</dbReference>
<evidence type="ECO:0000256" key="1">
    <source>
        <dbReference type="ARBA" id="ARBA00001917"/>
    </source>
</evidence>